<dbReference type="Proteomes" id="UP000011083">
    <property type="component" value="Unassembled WGS sequence"/>
</dbReference>
<evidence type="ECO:0000313" key="2">
    <source>
        <dbReference type="EMBL" id="ELR20830.1"/>
    </source>
</evidence>
<dbReference type="RefSeq" id="XP_004344573.1">
    <property type="nucleotide sequence ID" value="XM_004344523.1"/>
</dbReference>
<dbReference type="InterPro" id="IPR036691">
    <property type="entry name" value="Endo/exonu/phosph_ase_sf"/>
</dbReference>
<dbReference type="Gene3D" id="2.60.40.10">
    <property type="entry name" value="Immunoglobulins"/>
    <property type="match status" value="1"/>
</dbReference>
<dbReference type="EMBL" id="KB007908">
    <property type="protein sequence ID" value="ELR20830.1"/>
    <property type="molecule type" value="Genomic_DNA"/>
</dbReference>
<dbReference type="Gene3D" id="3.60.10.10">
    <property type="entry name" value="Endonuclease/exonuclease/phosphatase"/>
    <property type="match status" value="1"/>
</dbReference>
<evidence type="ECO:0000313" key="3">
    <source>
        <dbReference type="Proteomes" id="UP000011083"/>
    </source>
</evidence>
<dbReference type="InterPro" id="IPR013784">
    <property type="entry name" value="Carb-bd-like_fold"/>
</dbReference>
<dbReference type="OrthoDB" id="549433at2759"/>
<name>L8H6Q2_ACACF</name>
<dbReference type="InterPro" id="IPR013783">
    <property type="entry name" value="Ig-like_fold"/>
</dbReference>
<protein>
    <recommendedName>
        <fullName evidence="1">CBM20 domain-containing protein</fullName>
    </recommendedName>
</protein>
<accession>L8H6Q2</accession>
<dbReference type="GO" id="GO:2001070">
    <property type="term" value="F:starch binding"/>
    <property type="evidence" value="ECO:0007669"/>
    <property type="project" value="InterPro"/>
</dbReference>
<dbReference type="PROSITE" id="PS51166">
    <property type="entry name" value="CBM20"/>
    <property type="match status" value="1"/>
</dbReference>
<organism evidence="2 3">
    <name type="scientific">Acanthamoeba castellanii (strain ATCC 30010 / Neff)</name>
    <dbReference type="NCBI Taxonomy" id="1257118"/>
    <lineage>
        <taxon>Eukaryota</taxon>
        <taxon>Amoebozoa</taxon>
        <taxon>Discosea</taxon>
        <taxon>Longamoebia</taxon>
        <taxon>Centramoebida</taxon>
        <taxon>Acanthamoebidae</taxon>
        <taxon>Acanthamoeba</taxon>
    </lineage>
</organism>
<evidence type="ECO:0000259" key="1">
    <source>
        <dbReference type="PROSITE" id="PS51166"/>
    </source>
</evidence>
<dbReference type="InterPro" id="IPR002044">
    <property type="entry name" value="CBM20"/>
</dbReference>
<sequence length="132" mass="14597">MDCVGHGVWVKSVVLPSGTVQEFKFAVATEGAVVRWQDGPNRQLTVPDEPSEVHAVWAGALNVSQSSALLVRPMPQKQGMRFMTFNCRFDTSRDGRHRWANRKEGFIRAIAEQRPGTCAVGLCTELCSLHGE</sequence>
<dbReference type="SUPFAM" id="SSF49452">
    <property type="entry name" value="Starch-binding domain-like"/>
    <property type="match status" value="1"/>
</dbReference>
<dbReference type="Pfam" id="PF00686">
    <property type="entry name" value="CBM_20"/>
    <property type="match status" value="1"/>
</dbReference>
<gene>
    <name evidence="2" type="ORF">ACA1_277490</name>
</gene>
<dbReference type="GeneID" id="14921701"/>
<reference evidence="2 3" key="1">
    <citation type="journal article" date="2013" name="Genome Biol.">
        <title>Genome of Acanthamoeba castellanii highlights extensive lateral gene transfer and early evolution of tyrosine kinase signaling.</title>
        <authorList>
            <person name="Clarke M."/>
            <person name="Lohan A.J."/>
            <person name="Liu B."/>
            <person name="Lagkouvardos I."/>
            <person name="Roy S."/>
            <person name="Zafar N."/>
            <person name="Bertelli C."/>
            <person name="Schilde C."/>
            <person name="Kianianmomeni A."/>
            <person name="Burglin T.R."/>
            <person name="Frech C."/>
            <person name="Turcotte B."/>
            <person name="Kopec K.O."/>
            <person name="Synnott J.M."/>
            <person name="Choo C."/>
            <person name="Paponov I."/>
            <person name="Finkler A."/>
            <person name="Soon Heng Tan C."/>
            <person name="Hutchins A.P."/>
            <person name="Weinmeier T."/>
            <person name="Rattei T."/>
            <person name="Chu J.S."/>
            <person name="Gimenez G."/>
            <person name="Irimia M."/>
            <person name="Rigden D.J."/>
            <person name="Fitzpatrick D.A."/>
            <person name="Lorenzo-Morales J."/>
            <person name="Bateman A."/>
            <person name="Chiu C.H."/>
            <person name="Tang P."/>
            <person name="Hegemann P."/>
            <person name="Fromm H."/>
            <person name="Raoult D."/>
            <person name="Greub G."/>
            <person name="Miranda-Saavedra D."/>
            <person name="Chen N."/>
            <person name="Nash P."/>
            <person name="Ginger M.L."/>
            <person name="Horn M."/>
            <person name="Schaap P."/>
            <person name="Caler L."/>
            <person name="Loftus B."/>
        </authorList>
    </citation>
    <scope>NUCLEOTIDE SEQUENCE [LARGE SCALE GENOMIC DNA]</scope>
    <source>
        <strain evidence="2 3">Neff</strain>
    </source>
</reference>
<dbReference type="AlphaFoldDB" id="L8H6Q2"/>
<dbReference type="KEGG" id="acan:ACA1_277490"/>
<dbReference type="VEuPathDB" id="AmoebaDB:ACA1_277490"/>
<keyword evidence="3" id="KW-1185">Reference proteome</keyword>
<proteinExistence type="predicted"/>
<feature type="domain" description="CBM20" evidence="1">
    <location>
        <begin position="1"/>
        <end position="59"/>
    </location>
</feature>